<dbReference type="InterPro" id="IPR013083">
    <property type="entry name" value="Znf_RING/FYVE/PHD"/>
</dbReference>
<keyword evidence="6 8" id="KW-0863">Zinc-finger</keyword>
<dbReference type="PANTHER" id="PTHR10131">
    <property type="entry name" value="TNF RECEPTOR ASSOCIATED FACTOR"/>
    <property type="match status" value="1"/>
</dbReference>
<dbReference type="Proteomes" id="UP000695562">
    <property type="component" value="Unassembled WGS sequence"/>
</dbReference>
<dbReference type="GO" id="GO:0008270">
    <property type="term" value="F:zinc ion binding"/>
    <property type="evidence" value="ECO:0007669"/>
    <property type="project" value="UniProtKB-KW"/>
</dbReference>
<sequence length="254" mass="30021">MESPKNIINLDYEDDYHVINRSPSTLFFKCKYCNDNYPRSREGERNHYNACREYPILCGDCKMVVTRKDLLIHLKTSCENAIIPCPYVKYGCQDQFKRGEIKDHIVKYNYHIQFLLETIDPLNKRIEHLGSFLLSEDEEKREKYYDGHKNNNTTTDKNLANSMVTLYSHLITLDWFNKDIRWYALNSDGVFGCKFNLSASHPDFKSINISSIAYNHQMEDLKRCVYNITLHDITHKEFACESKYATQILKCIFY</sequence>
<dbReference type="OrthoDB" id="1630758at2759"/>
<organism evidence="10 11">
    <name type="scientific">Polysphondylium violaceum</name>
    <dbReference type="NCBI Taxonomy" id="133409"/>
    <lineage>
        <taxon>Eukaryota</taxon>
        <taxon>Amoebozoa</taxon>
        <taxon>Evosea</taxon>
        <taxon>Eumycetozoa</taxon>
        <taxon>Dictyostelia</taxon>
        <taxon>Dictyosteliales</taxon>
        <taxon>Dictyosteliaceae</taxon>
        <taxon>Polysphondylium</taxon>
    </lineage>
</organism>
<keyword evidence="4 8" id="KW-0479">Metal-binding</keyword>
<dbReference type="PANTHER" id="PTHR10131:SF94">
    <property type="entry name" value="TNF RECEPTOR-ASSOCIATED FACTOR 4"/>
    <property type="match status" value="1"/>
</dbReference>
<gene>
    <name evidence="10" type="ORF">CYY_010347</name>
</gene>
<dbReference type="Gene3D" id="3.30.40.10">
    <property type="entry name" value="Zinc/RING finger domain, C3HC4 (zinc finger)"/>
    <property type="match status" value="1"/>
</dbReference>
<evidence type="ECO:0000256" key="8">
    <source>
        <dbReference type="PROSITE-ProRule" id="PRU00207"/>
    </source>
</evidence>
<evidence type="ECO:0000256" key="6">
    <source>
        <dbReference type="ARBA" id="ARBA00022771"/>
    </source>
</evidence>
<evidence type="ECO:0000256" key="1">
    <source>
        <dbReference type="ARBA" id="ARBA00003051"/>
    </source>
</evidence>
<dbReference type="GO" id="GO:0005737">
    <property type="term" value="C:cytoplasm"/>
    <property type="evidence" value="ECO:0007669"/>
    <property type="project" value="UniProtKB-SubCell"/>
</dbReference>
<dbReference type="EMBL" id="AJWJ01001054">
    <property type="protein sequence ID" value="KAF2068328.1"/>
    <property type="molecule type" value="Genomic_DNA"/>
</dbReference>
<keyword evidence="5" id="KW-0677">Repeat</keyword>
<proteinExistence type="predicted"/>
<dbReference type="InterPro" id="IPR001293">
    <property type="entry name" value="Znf_TRAF"/>
</dbReference>
<dbReference type="AlphaFoldDB" id="A0A8J4PK87"/>
<dbReference type="Pfam" id="PF02176">
    <property type="entry name" value="zf-TRAF"/>
    <property type="match status" value="1"/>
</dbReference>
<evidence type="ECO:0000256" key="2">
    <source>
        <dbReference type="ARBA" id="ARBA00004496"/>
    </source>
</evidence>
<accession>A0A8J4PK87</accession>
<keyword evidence="3" id="KW-0963">Cytoplasm</keyword>
<evidence type="ECO:0000313" key="11">
    <source>
        <dbReference type="Proteomes" id="UP000695562"/>
    </source>
</evidence>
<reference evidence="10" key="1">
    <citation type="submission" date="2020-01" db="EMBL/GenBank/DDBJ databases">
        <title>Development of genomics and gene disruption for Polysphondylium violaceum indicates a role for the polyketide synthase stlB in stalk morphogenesis.</title>
        <authorList>
            <person name="Narita B."/>
            <person name="Kawabe Y."/>
            <person name="Kin K."/>
            <person name="Saito T."/>
            <person name="Gibbs R."/>
            <person name="Kuspa A."/>
            <person name="Muzny D."/>
            <person name="Queller D."/>
            <person name="Richards S."/>
            <person name="Strassman J."/>
            <person name="Sucgang R."/>
            <person name="Worley K."/>
            <person name="Schaap P."/>
        </authorList>
    </citation>
    <scope>NUCLEOTIDE SEQUENCE</scope>
    <source>
        <strain evidence="10">QSvi11</strain>
    </source>
</reference>
<keyword evidence="11" id="KW-1185">Reference proteome</keyword>
<comment type="subcellular location">
    <subcellularLocation>
        <location evidence="2">Cytoplasm</location>
    </subcellularLocation>
</comment>
<comment type="function">
    <text evidence="1">Probable adapter protein and signal transducer that links members of the tumor necrosis factor receptor family to different signaling pathways by association with the receptor cytoplasmic domain and kinases.</text>
</comment>
<evidence type="ECO:0000256" key="3">
    <source>
        <dbReference type="ARBA" id="ARBA00022490"/>
    </source>
</evidence>
<evidence type="ECO:0000313" key="10">
    <source>
        <dbReference type="EMBL" id="KAF2068328.1"/>
    </source>
</evidence>
<evidence type="ECO:0000256" key="7">
    <source>
        <dbReference type="ARBA" id="ARBA00022833"/>
    </source>
</evidence>
<protein>
    <recommendedName>
        <fullName evidence="9">TRAF-type domain-containing protein</fullName>
    </recommendedName>
</protein>
<evidence type="ECO:0000259" key="9">
    <source>
        <dbReference type="PROSITE" id="PS50145"/>
    </source>
</evidence>
<evidence type="ECO:0000256" key="4">
    <source>
        <dbReference type="ARBA" id="ARBA00022723"/>
    </source>
</evidence>
<name>A0A8J4PK87_9MYCE</name>
<feature type="domain" description="TRAF-type" evidence="9">
    <location>
        <begin position="47"/>
        <end position="102"/>
    </location>
</feature>
<dbReference type="PROSITE" id="PS50145">
    <property type="entry name" value="ZF_TRAF"/>
    <property type="match status" value="1"/>
</dbReference>
<evidence type="ECO:0000256" key="5">
    <source>
        <dbReference type="ARBA" id="ARBA00022737"/>
    </source>
</evidence>
<keyword evidence="7 8" id="KW-0862">Zinc</keyword>
<comment type="caution">
    <text evidence="10">The sequence shown here is derived from an EMBL/GenBank/DDBJ whole genome shotgun (WGS) entry which is preliminary data.</text>
</comment>
<feature type="zinc finger region" description="TRAF-type" evidence="8">
    <location>
        <begin position="47"/>
        <end position="102"/>
    </location>
</feature>